<dbReference type="OrthoDB" id="2153661at2759"/>
<dbReference type="InterPro" id="IPR008914">
    <property type="entry name" value="PEBP"/>
</dbReference>
<dbReference type="OMA" id="LECEAIH"/>
<keyword evidence="2" id="KW-1185">Reference proteome</keyword>
<dbReference type="GeneID" id="110977118"/>
<dbReference type="Proteomes" id="UP000694845">
    <property type="component" value="Unplaced"/>
</dbReference>
<evidence type="ECO:0000313" key="3">
    <source>
        <dbReference type="RefSeq" id="XP_022086650.1"/>
    </source>
</evidence>
<dbReference type="RefSeq" id="XP_022086650.1">
    <property type="nucleotide sequence ID" value="XM_022230958.1"/>
</dbReference>
<dbReference type="InterPro" id="IPR036610">
    <property type="entry name" value="PEBP-like_sf"/>
</dbReference>
<accession>A0A8B7Y2V9</accession>
<organism evidence="2 3">
    <name type="scientific">Acanthaster planci</name>
    <name type="common">Crown-of-thorns starfish</name>
    <dbReference type="NCBI Taxonomy" id="133434"/>
    <lineage>
        <taxon>Eukaryota</taxon>
        <taxon>Metazoa</taxon>
        <taxon>Echinodermata</taxon>
        <taxon>Eleutherozoa</taxon>
        <taxon>Asterozoa</taxon>
        <taxon>Asteroidea</taxon>
        <taxon>Valvatacea</taxon>
        <taxon>Valvatida</taxon>
        <taxon>Acanthasteridae</taxon>
        <taxon>Acanthaster</taxon>
    </lineage>
</organism>
<sequence>MFRLFPLVALAFIANTANAELIPASSDPCQLDRLQVKFGDVRYSCGKQVALDTFTNGDAKSVRVDVTLDGRFSEENKIYTLVMVDPDAPSTLPSYWVHWLVTNIAEEDFAHGYHSNTNSENEILGYKPPSPPSGKPHRYQFFTFKQPKQFGSGEIKAPNRGGFDLASFQSRYNLVGPIAGYQILTERM</sequence>
<feature type="signal peptide" evidence="1">
    <location>
        <begin position="1"/>
        <end position="19"/>
    </location>
</feature>
<dbReference type="CDD" id="cd00866">
    <property type="entry name" value="PEBP_euk"/>
    <property type="match status" value="1"/>
</dbReference>
<dbReference type="AlphaFoldDB" id="A0A8B7Y2V9"/>
<evidence type="ECO:0000256" key="1">
    <source>
        <dbReference type="SAM" id="SignalP"/>
    </source>
</evidence>
<dbReference type="KEGG" id="aplc:110977118"/>
<dbReference type="PANTHER" id="PTHR11362">
    <property type="entry name" value="PHOSPHATIDYLETHANOLAMINE-BINDING PROTEIN"/>
    <property type="match status" value="1"/>
</dbReference>
<reference evidence="3" key="1">
    <citation type="submission" date="2025-08" db="UniProtKB">
        <authorList>
            <consortium name="RefSeq"/>
        </authorList>
    </citation>
    <scope>IDENTIFICATION</scope>
</reference>
<proteinExistence type="predicted"/>
<dbReference type="PANTHER" id="PTHR11362:SF82">
    <property type="entry name" value="PHOSPHATIDYLETHANOLAMINE-BINDING PROTEIN 4"/>
    <property type="match status" value="1"/>
</dbReference>
<gene>
    <name evidence="3" type="primary">LOC110977118</name>
</gene>
<evidence type="ECO:0000313" key="2">
    <source>
        <dbReference type="Proteomes" id="UP000694845"/>
    </source>
</evidence>
<feature type="chain" id="PRO_5034594432" evidence="1">
    <location>
        <begin position="20"/>
        <end position="188"/>
    </location>
</feature>
<dbReference type="Gene3D" id="3.90.280.10">
    <property type="entry name" value="PEBP-like"/>
    <property type="match status" value="1"/>
</dbReference>
<dbReference type="InterPro" id="IPR035810">
    <property type="entry name" value="PEBP_euk"/>
</dbReference>
<dbReference type="SUPFAM" id="SSF49777">
    <property type="entry name" value="PEBP-like"/>
    <property type="match status" value="1"/>
</dbReference>
<name>A0A8B7Y2V9_ACAPL</name>
<dbReference type="Pfam" id="PF01161">
    <property type="entry name" value="PBP"/>
    <property type="match status" value="1"/>
</dbReference>
<protein>
    <submittedName>
        <fullName evidence="3">Protein D3-like</fullName>
    </submittedName>
</protein>
<keyword evidence="1" id="KW-0732">Signal</keyword>